<evidence type="ECO:0000313" key="1">
    <source>
        <dbReference type="EMBL" id="CAI9293284.1"/>
    </source>
</evidence>
<reference evidence="1" key="1">
    <citation type="submission" date="2023-04" db="EMBL/GenBank/DDBJ databases">
        <authorList>
            <person name="Vijverberg K."/>
            <person name="Xiong W."/>
            <person name="Schranz E."/>
        </authorList>
    </citation>
    <scope>NUCLEOTIDE SEQUENCE</scope>
</reference>
<protein>
    <submittedName>
        <fullName evidence="1">Uncharacterized protein</fullName>
    </submittedName>
</protein>
<dbReference type="Proteomes" id="UP001177003">
    <property type="component" value="Chromosome 7"/>
</dbReference>
<gene>
    <name evidence="1" type="ORF">LSALG_LOCUS32310</name>
</gene>
<evidence type="ECO:0000313" key="2">
    <source>
        <dbReference type="Proteomes" id="UP001177003"/>
    </source>
</evidence>
<accession>A0AA35ZJG6</accession>
<name>A0AA35ZJG6_LACSI</name>
<dbReference type="AlphaFoldDB" id="A0AA35ZJG6"/>
<proteinExistence type="predicted"/>
<keyword evidence="2" id="KW-1185">Reference proteome</keyword>
<dbReference type="EMBL" id="OX465083">
    <property type="protein sequence ID" value="CAI9293284.1"/>
    <property type="molecule type" value="Genomic_DNA"/>
</dbReference>
<sequence>MRENIPTPETPTVGHAKNVAFSDTITPQYKNLGMEDFVNFFNSCPLHYVLRDVPEPLFPKQVCGFYYSYTVDESGKTISRTMIILGFTTLQPPLFKFFVFIRWWTMKELLLKPDFGRFYLMLIMISLI</sequence>
<organism evidence="1 2">
    <name type="scientific">Lactuca saligna</name>
    <name type="common">Willowleaf lettuce</name>
    <dbReference type="NCBI Taxonomy" id="75948"/>
    <lineage>
        <taxon>Eukaryota</taxon>
        <taxon>Viridiplantae</taxon>
        <taxon>Streptophyta</taxon>
        <taxon>Embryophyta</taxon>
        <taxon>Tracheophyta</taxon>
        <taxon>Spermatophyta</taxon>
        <taxon>Magnoliopsida</taxon>
        <taxon>eudicotyledons</taxon>
        <taxon>Gunneridae</taxon>
        <taxon>Pentapetalae</taxon>
        <taxon>asterids</taxon>
        <taxon>campanulids</taxon>
        <taxon>Asterales</taxon>
        <taxon>Asteraceae</taxon>
        <taxon>Cichorioideae</taxon>
        <taxon>Cichorieae</taxon>
        <taxon>Lactucinae</taxon>
        <taxon>Lactuca</taxon>
    </lineage>
</organism>